<dbReference type="EMBL" id="JAJGCB010000013">
    <property type="protein sequence ID" value="KAJ8989656.1"/>
    <property type="molecule type" value="Genomic_DNA"/>
</dbReference>
<organism evidence="2 3">
    <name type="scientific">Exophiala dermatitidis</name>
    <name type="common">Black yeast-like fungus</name>
    <name type="synonym">Wangiella dermatitidis</name>
    <dbReference type="NCBI Taxonomy" id="5970"/>
    <lineage>
        <taxon>Eukaryota</taxon>
        <taxon>Fungi</taxon>
        <taxon>Dikarya</taxon>
        <taxon>Ascomycota</taxon>
        <taxon>Pezizomycotina</taxon>
        <taxon>Eurotiomycetes</taxon>
        <taxon>Chaetothyriomycetidae</taxon>
        <taxon>Chaetothyriales</taxon>
        <taxon>Herpotrichiellaceae</taxon>
        <taxon>Exophiala</taxon>
    </lineage>
</organism>
<dbReference type="SUPFAM" id="SSF57850">
    <property type="entry name" value="RING/U-box"/>
    <property type="match status" value="1"/>
</dbReference>
<feature type="compositionally biased region" description="Pro residues" evidence="1">
    <location>
        <begin position="44"/>
        <end position="61"/>
    </location>
</feature>
<dbReference type="Gene3D" id="3.30.40.10">
    <property type="entry name" value="Zinc/RING finger domain, C3HC4 (zinc finger)"/>
    <property type="match status" value="1"/>
</dbReference>
<evidence type="ECO:0000256" key="1">
    <source>
        <dbReference type="SAM" id="MobiDB-lite"/>
    </source>
</evidence>
<evidence type="ECO:0000313" key="3">
    <source>
        <dbReference type="Proteomes" id="UP001161757"/>
    </source>
</evidence>
<dbReference type="InterPro" id="IPR013083">
    <property type="entry name" value="Znf_RING/FYVE/PHD"/>
</dbReference>
<sequence length="526" mass="58230">MPPPFSQGYPTSRSLDRPDREDLDDDHQYKRRRLEERPSAPQSMPDPPRPPNVSGFPPPLRQPFYGLGSDSFSFTPAPPLSMSSGAFWEEDAALEYLASGNGFAQDLRGLVPTFALPYNIPVGPPLGQLPPRTSEVTSHPVYQHPRAPPAIPPQHQALPEDFFQHLPSGVTNERLREVAGRVSESTRYLMATHFGRTGPLPQDENRTAQLPAPVLGDSTRMQRSLPPASIPSKAAIVVTLSRATPESIGSLEEHKRECPACQLEFEPDNFMAVISCCDTAMHVACLSAWVNSQTYAKSKTCMKCRRSIDARRPLNHVVPPVNDKTWDEGGNFDAPEHVKGDNKIDVNVSTRPTRPSYRRPRGLPQYTTAYQSRGATIVLPATLTPETREALTQARHGQMIELDEMKGRMRAAYIEQSRATEEDINARQSLLAAMTAVNSGDSADLALLTRLSEEKKLAKDQAVANYQKLHGDLVKLQSTQMERMNTLVANALREQQRLRVATDQPSQGLPLPVETPEAETRMSISP</sequence>
<feature type="region of interest" description="Disordered" evidence="1">
    <location>
        <begin position="1"/>
        <end position="62"/>
    </location>
</feature>
<reference evidence="2" key="1">
    <citation type="submission" date="2023-01" db="EMBL/GenBank/DDBJ databases">
        <title>Exophiala dermititidis isolated from Cystic Fibrosis Patient.</title>
        <authorList>
            <person name="Kurbessoian T."/>
            <person name="Crocker A."/>
            <person name="Murante D."/>
            <person name="Hogan D.A."/>
            <person name="Stajich J.E."/>
        </authorList>
    </citation>
    <scope>NUCLEOTIDE SEQUENCE</scope>
    <source>
        <strain evidence="2">Ex8</strain>
    </source>
</reference>
<dbReference type="Proteomes" id="UP001161757">
    <property type="component" value="Unassembled WGS sequence"/>
</dbReference>
<evidence type="ECO:0000313" key="2">
    <source>
        <dbReference type="EMBL" id="KAJ8989656.1"/>
    </source>
</evidence>
<evidence type="ECO:0008006" key="4">
    <source>
        <dbReference type="Google" id="ProtNLM"/>
    </source>
</evidence>
<feature type="region of interest" description="Disordered" evidence="1">
    <location>
        <begin position="500"/>
        <end position="526"/>
    </location>
</feature>
<protein>
    <recommendedName>
        <fullName evidence="4">RING-type domain-containing protein</fullName>
    </recommendedName>
</protein>
<name>A0AAN6IWE6_EXODE</name>
<feature type="region of interest" description="Disordered" evidence="1">
    <location>
        <begin position="320"/>
        <end position="340"/>
    </location>
</feature>
<gene>
    <name evidence="2" type="ORF">HRR80_006376</name>
</gene>
<accession>A0AAN6IWE6</accession>
<comment type="caution">
    <text evidence="2">The sequence shown here is derived from an EMBL/GenBank/DDBJ whole genome shotgun (WGS) entry which is preliminary data.</text>
</comment>
<dbReference type="AlphaFoldDB" id="A0AAN6IWE6"/>
<proteinExistence type="predicted"/>